<feature type="compositionally biased region" description="Polar residues" evidence="1">
    <location>
        <begin position="257"/>
        <end position="266"/>
    </location>
</feature>
<dbReference type="EMBL" id="JARTCD010000025">
    <property type="protein sequence ID" value="KAJ8658315.1"/>
    <property type="molecule type" value="Genomic_DNA"/>
</dbReference>
<dbReference type="GeneID" id="83213410"/>
<dbReference type="SUPFAM" id="SSF52047">
    <property type="entry name" value="RNI-like"/>
    <property type="match status" value="1"/>
</dbReference>
<evidence type="ECO:0000313" key="2">
    <source>
        <dbReference type="EMBL" id="KAJ8658315.1"/>
    </source>
</evidence>
<feature type="compositionally biased region" description="Low complexity" evidence="1">
    <location>
        <begin position="148"/>
        <end position="157"/>
    </location>
</feature>
<dbReference type="Gene3D" id="3.80.10.10">
    <property type="entry name" value="Ribonuclease Inhibitor"/>
    <property type="match status" value="1"/>
</dbReference>
<organism evidence="2 3">
    <name type="scientific">Lichtheimia ornata</name>
    <dbReference type="NCBI Taxonomy" id="688661"/>
    <lineage>
        <taxon>Eukaryota</taxon>
        <taxon>Fungi</taxon>
        <taxon>Fungi incertae sedis</taxon>
        <taxon>Mucoromycota</taxon>
        <taxon>Mucoromycotina</taxon>
        <taxon>Mucoromycetes</taxon>
        <taxon>Mucorales</taxon>
        <taxon>Lichtheimiaceae</taxon>
        <taxon>Lichtheimia</taxon>
    </lineage>
</organism>
<reference evidence="2 3" key="1">
    <citation type="submission" date="2023-03" db="EMBL/GenBank/DDBJ databases">
        <title>Genome sequence of Lichtheimia ornata CBS 291.66.</title>
        <authorList>
            <person name="Mohabir J.T."/>
            <person name="Shea T.P."/>
            <person name="Kurbessoian T."/>
            <person name="Berby B."/>
            <person name="Fontaine J."/>
            <person name="Livny J."/>
            <person name="Gnirke A."/>
            <person name="Stajich J.E."/>
            <person name="Cuomo C.A."/>
        </authorList>
    </citation>
    <scope>NUCLEOTIDE SEQUENCE [LARGE SCALE GENOMIC DNA]</scope>
    <source>
        <strain evidence="2">CBS 291.66</strain>
    </source>
</reference>
<accession>A0AAD7V3U7</accession>
<keyword evidence="3" id="KW-1185">Reference proteome</keyword>
<feature type="region of interest" description="Disordered" evidence="1">
    <location>
        <begin position="245"/>
        <end position="266"/>
    </location>
</feature>
<dbReference type="Proteomes" id="UP001234581">
    <property type="component" value="Unassembled WGS sequence"/>
</dbReference>
<comment type="caution">
    <text evidence="2">The sequence shown here is derived from an EMBL/GenBank/DDBJ whole genome shotgun (WGS) entry which is preliminary data.</text>
</comment>
<evidence type="ECO:0000313" key="3">
    <source>
        <dbReference type="Proteomes" id="UP001234581"/>
    </source>
</evidence>
<proteinExistence type="predicted"/>
<sequence length="295" mass="34219">MTHNTTTEHRRIMGATAVLLTTSSLRQLALSCKNLTKLDLAYTTLIHDNMIAETGEYVSTLQHYAIQRDLTQIPITIESVIELLGLECSHLKDISVQRCEWVTTKLIWLMVMHCPVLERLDARRADKGVVVKKLTLDVLEKPRSSSTQRQQQEQQQQHESDDDLSPQPFEEDPFVPNEQPNDDVANPMGIQMIGRRIPDFERRMVRITLRLPTFYPHTLNNHINFRHDINRLLQHYRQQPVHINNTEPEEEDMHTSPPYSSNSEFNESQSLKDVVYTIIKEAKELGTSDLDWFIP</sequence>
<name>A0AAD7V3U7_9FUNG</name>
<feature type="region of interest" description="Disordered" evidence="1">
    <location>
        <begin position="141"/>
        <end position="187"/>
    </location>
</feature>
<feature type="compositionally biased region" description="Acidic residues" evidence="1">
    <location>
        <begin position="160"/>
        <end position="173"/>
    </location>
</feature>
<dbReference type="RefSeq" id="XP_058343228.1">
    <property type="nucleotide sequence ID" value="XM_058486033.1"/>
</dbReference>
<protein>
    <recommendedName>
        <fullName evidence="4">F-box domain-containing protein</fullName>
    </recommendedName>
</protein>
<dbReference type="InterPro" id="IPR032675">
    <property type="entry name" value="LRR_dom_sf"/>
</dbReference>
<dbReference type="AlphaFoldDB" id="A0AAD7V3U7"/>
<evidence type="ECO:0008006" key="4">
    <source>
        <dbReference type="Google" id="ProtNLM"/>
    </source>
</evidence>
<gene>
    <name evidence="2" type="ORF">O0I10_005998</name>
</gene>
<evidence type="ECO:0000256" key="1">
    <source>
        <dbReference type="SAM" id="MobiDB-lite"/>
    </source>
</evidence>